<dbReference type="PANTHER" id="PTHR28004">
    <property type="entry name" value="ZGC:162816-RELATED"/>
    <property type="match status" value="1"/>
</dbReference>
<dbReference type="EMBL" id="JACIFF010000002">
    <property type="protein sequence ID" value="MBB4078672.1"/>
    <property type="molecule type" value="Genomic_DNA"/>
</dbReference>
<comment type="similarity">
    <text evidence="1">Belongs to the DSD1 family.</text>
</comment>
<organism evidence="4 5">
    <name type="scientific">Neolewinella aquimaris</name>
    <dbReference type="NCBI Taxonomy" id="1835722"/>
    <lineage>
        <taxon>Bacteria</taxon>
        <taxon>Pseudomonadati</taxon>
        <taxon>Bacteroidota</taxon>
        <taxon>Saprospiria</taxon>
        <taxon>Saprospirales</taxon>
        <taxon>Lewinellaceae</taxon>
        <taxon>Neolewinella</taxon>
    </lineage>
</organism>
<feature type="domain" description="D-serine dehydratase-like" evidence="3">
    <location>
        <begin position="262"/>
        <end position="352"/>
    </location>
</feature>
<dbReference type="Pfam" id="PF14031">
    <property type="entry name" value="D-ser_dehydrat"/>
    <property type="match status" value="1"/>
</dbReference>
<keyword evidence="2" id="KW-0456">Lyase</keyword>
<dbReference type="Pfam" id="PF01168">
    <property type="entry name" value="Ala_racemase_N"/>
    <property type="match status" value="1"/>
</dbReference>
<dbReference type="Proteomes" id="UP000576209">
    <property type="component" value="Unassembled WGS sequence"/>
</dbReference>
<dbReference type="InterPro" id="IPR042208">
    <property type="entry name" value="D-ser_dehydrat-like_sf"/>
</dbReference>
<reference evidence="4 5" key="1">
    <citation type="submission" date="2020-08" db="EMBL/GenBank/DDBJ databases">
        <title>Genomic Encyclopedia of Type Strains, Phase IV (KMG-IV): sequencing the most valuable type-strain genomes for metagenomic binning, comparative biology and taxonomic classification.</title>
        <authorList>
            <person name="Goeker M."/>
        </authorList>
    </citation>
    <scope>NUCLEOTIDE SEQUENCE [LARGE SCALE GENOMIC DNA]</scope>
    <source>
        <strain evidence="4 5">DSM 105137</strain>
    </source>
</reference>
<dbReference type="InterPro" id="IPR026956">
    <property type="entry name" value="D-ser_dehydrat-like_dom"/>
</dbReference>
<dbReference type="Gene3D" id="3.20.20.10">
    <property type="entry name" value="Alanine racemase"/>
    <property type="match status" value="1"/>
</dbReference>
<sequence>MTVGLDERYRLDVLDEVDSPALLVFPEVIAQNIDRAVAMTDTPQGNCLRPHIKTVKCREIVDMALARNITRFKCSTVSEGEMLGAAGAAEVLLSYQLSAVKARRWRELCSLYPATEFASLIDNAVTARMLSDLFFAHPQSVYIDVNVGMDRTGIRPAEVMQLLEQVVALSGIRVRGLHVYDGHIRDTETEVREVRTAAVYREVDALRKEAGPLLGDLELVMAGSPTFPYYIGKPNTTVSPGTFYLWDAGYGKQFPELPFEPAALILSRIISIIDEHTICFDLGSKAVAADPPQPRVVFPKIDHYEIRLQSEEHLVLTVPDSRRYRVGQAFYAIPWHVCPTVNLYEELLPVIDGKVEEPWSVVARNRRITV</sequence>
<evidence type="ECO:0000259" key="3">
    <source>
        <dbReference type="SMART" id="SM01119"/>
    </source>
</evidence>
<name>A0A840E4K2_9BACT</name>
<protein>
    <submittedName>
        <fullName evidence="4">D-serine deaminase-like pyridoxal phosphate-dependent protein</fullName>
    </submittedName>
</protein>
<dbReference type="GO" id="GO:0036088">
    <property type="term" value="P:D-serine catabolic process"/>
    <property type="evidence" value="ECO:0007669"/>
    <property type="project" value="TreeGrafter"/>
</dbReference>
<dbReference type="InterPro" id="IPR051466">
    <property type="entry name" value="D-amino_acid_metab_enzyme"/>
</dbReference>
<dbReference type="SMART" id="SM01119">
    <property type="entry name" value="D-ser_dehydrat"/>
    <property type="match status" value="1"/>
</dbReference>
<evidence type="ECO:0000256" key="1">
    <source>
        <dbReference type="ARBA" id="ARBA00005323"/>
    </source>
</evidence>
<dbReference type="Gene3D" id="2.40.37.20">
    <property type="entry name" value="D-serine dehydratase-like domain"/>
    <property type="match status" value="1"/>
</dbReference>
<dbReference type="SUPFAM" id="SSF51419">
    <property type="entry name" value="PLP-binding barrel"/>
    <property type="match status" value="1"/>
</dbReference>
<evidence type="ECO:0000313" key="5">
    <source>
        <dbReference type="Proteomes" id="UP000576209"/>
    </source>
</evidence>
<proteinExistence type="inferred from homology"/>
<dbReference type="InterPro" id="IPR029066">
    <property type="entry name" value="PLP-binding_barrel"/>
</dbReference>
<gene>
    <name evidence="4" type="ORF">GGR28_001285</name>
</gene>
<keyword evidence="5" id="KW-1185">Reference proteome</keyword>
<dbReference type="GO" id="GO:0008721">
    <property type="term" value="F:D-serine ammonia-lyase activity"/>
    <property type="evidence" value="ECO:0007669"/>
    <property type="project" value="TreeGrafter"/>
</dbReference>
<accession>A0A840E4K2</accession>
<dbReference type="AlphaFoldDB" id="A0A840E4K2"/>
<evidence type="ECO:0000313" key="4">
    <source>
        <dbReference type="EMBL" id="MBB4078672.1"/>
    </source>
</evidence>
<dbReference type="RefSeq" id="WP_183494908.1">
    <property type="nucleotide sequence ID" value="NZ_JACIFF010000002.1"/>
</dbReference>
<dbReference type="InterPro" id="IPR001608">
    <property type="entry name" value="Ala_racemase_N"/>
</dbReference>
<evidence type="ECO:0000256" key="2">
    <source>
        <dbReference type="ARBA" id="ARBA00023239"/>
    </source>
</evidence>
<comment type="caution">
    <text evidence="4">The sequence shown here is derived from an EMBL/GenBank/DDBJ whole genome shotgun (WGS) entry which is preliminary data.</text>
</comment>
<dbReference type="PANTHER" id="PTHR28004:SF2">
    <property type="entry name" value="D-SERINE DEHYDRATASE"/>
    <property type="match status" value="1"/>
</dbReference>